<organism evidence="1">
    <name type="scientific">uncultured Sphingopyxis sp</name>
    <dbReference type="NCBI Taxonomy" id="310581"/>
    <lineage>
        <taxon>Bacteria</taxon>
        <taxon>Pseudomonadati</taxon>
        <taxon>Pseudomonadota</taxon>
        <taxon>Alphaproteobacteria</taxon>
        <taxon>Sphingomonadales</taxon>
        <taxon>Sphingomonadaceae</taxon>
        <taxon>Sphingopyxis</taxon>
        <taxon>environmental samples</taxon>
    </lineage>
</organism>
<protein>
    <submittedName>
        <fullName evidence="1">Uncharacterized protein</fullName>
    </submittedName>
</protein>
<gene>
    <name evidence="1" type="ORF">SPPYR_1511</name>
</gene>
<reference evidence="1" key="1">
    <citation type="submission" date="2016-03" db="EMBL/GenBank/DDBJ databases">
        <authorList>
            <person name="Ploux O."/>
        </authorList>
    </citation>
    <scope>NUCLEOTIDE SEQUENCE</scope>
    <source>
        <strain evidence="1">UC10</strain>
    </source>
</reference>
<sequence>MVAILRQRCTSIETYHEQIVGTSRFPVISYQNSFALTAPLLLSRTDESIGIDRNGADKGHMTQDVSLRW</sequence>
<accession>A0A1Y5PRN3</accession>
<dbReference type="KEGG" id="sphu:SPPYR_1511"/>
<name>A0A1Y5PRN3_9SPHN</name>
<evidence type="ECO:0000313" key="1">
    <source>
        <dbReference type="EMBL" id="SBV32631.1"/>
    </source>
</evidence>
<dbReference type="AlphaFoldDB" id="A0A1Y5PRN3"/>
<dbReference type="EMBL" id="LT598653">
    <property type="protein sequence ID" value="SBV32631.1"/>
    <property type="molecule type" value="Genomic_DNA"/>
</dbReference>
<proteinExistence type="predicted"/>